<dbReference type="Proteomes" id="UP000254330">
    <property type="component" value="Unassembled WGS sequence"/>
</dbReference>
<comment type="caution">
    <text evidence="3">The sequence shown here is derived from an EMBL/GenBank/DDBJ whole genome shotgun (WGS) entry which is preliminary data.</text>
</comment>
<dbReference type="OrthoDB" id="7593573at2"/>
<proteinExistence type="predicted"/>
<protein>
    <submittedName>
        <fullName evidence="4">SWIM zinc finger protein</fullName>
    </submittedName>
</protein>
<evidence type="ECO:0000313" key="4">
    <source>
        <dbReference type="EMBL" id="TDR34065.1"/>
    </source>
</evidence>
<gene>
    <name evidence="4" type="ORF">DFR61_1445</name>
    <name evidence="3" type="ORF">NCTC10597_00381</name>
</gene>
<dbReference type="Pfam" id="PF04434">
    <property type="entry name" value="SWIM"/>
    <property type="match status" value="1"/>
</dbReference>
<sequence length="525" mass="61666">MNINIAEVARTEEESIRDFMNTLGRQLDSSDPKIDETVRRAAFLVRQNYVKIKTYNTRTDTTVFTVRDASMANVNLTFNPISLSCSCGNHDFCRHTLAAIFSLYQYIDSLSTWLEQFRSNAQAKQLSLLTEDRTPETWLNFVQGIYKRNLYTQTNLNPYLLDSIFSDMIDQIYSQMPLEREWKPIYLVFMQVSLLSHTWKHFSQSKTEAAQSFYHNFIEDELEQLEDMLRDAKSNSRLFALDPFYNTLKDVAHYFLLNQHGFVENRIELYLLLWNHLFTSTKDREQELARLQTAHSYSDDLSIEQIKAIFLVMLDKTDELEAQMESMKVDDVLSWIELARTAGLNNQEAVRKQIIERIIPLLPEFINESLAPHFRMSFIKRFDEERQGVELSEAQEETLFAAYGKYGLQPFSNFLIRKKRYEEWAALHQLYPTSLAFLEICGLKTILEEKPASLLPLYHSLVQVEIMQKTRQNYKTAVRLMKKMKSAAKKSGKNEFWNDYVATVRKNYKRMRALQEEIEKGNLML</sequence>
<dbReference type="EMBL" id="SNZG01000044">
    <property type="protein sequence ID" value="TDR34065.1"/>
    <property type="molecule type" value="Genomic_DNA"/>
</dbReference>
<name>A0A8B4Q8D8_9BACL</name>
<dbReference type="InterPro" id="IPR007527">
    <property type="entry name" value="Znf_SWIM"/>
</dbReference>
<keyword evidence="1" id="KW-0479">Metal-binding</keyword>
<keyword evidence="6" id="KW-1185">Reference proteome</keyword>
<dbReference type="RefSeq" id="WP_109350674.1">
    <property type="nucleotide sequence ID" value="NZ_BJUE01000055.1"/>
</dbReference>
<evidence type="ECO:0000313" key="5">
    <source>
        <dbReference type="Proteomes" id="UP000254330"/>
    </source>
</evidence>
<evidence type="ECO:0000313" key="3">
    <source>
        <dbReference type="EMBL" id="STX08715.1"/>
    </source>
</evidence>
<keyword evidence="1" id="KW-0863">Zinc-finger</keyword>
<reference evidence="3 5" key="1">
    <citation type="submission" date="2018-06" db="EMBL/GenBank/DDBJ databases">
        <authorList>
            <consortium name="Pathogen Informatics"/>
            <person name="Doyle S."/>
        </authorList>
    </citation>
    <scope>NUCLEOTIDE SEQUENCE [LARGE SCALE GENOMIC DNA]</scope>
    <source>
        <strain evidence="3 5">NCTC10597</strain>
    </source>
</reference>
<evidence type="ECO:0000259" key="2">
    <source>
        <dbReference type="PROSITE" id="PS50966"/>
    </source>
</evidence>
<organism evidence="3 5">
    <name type="scientific">Kurthia zopfii</name>
    <dbReference type="NCBI Taxonomy" id="1650"/>
    <lineage>
        <taxon>Bacteria</taxon>
        <taxon>Bacillati</taxon>
        <taxon>Bacillota</taxon>
        <taxon>Bacilli</taxon>
        <taxon>Bacillales</taxon>
        <taxon>Caryophanaceae</taxon>
        <taxon>Kurthia</taxon>
    </lineage>
</organism>
<keyword evidence="1" id="KW-0862">Zinc</keyword>
<evidence type="ECO:0000256" key="1">
    <source>
        <dbReference type="PROSITE-ProRule" id="PRU00325"/>
    </source>
</evidence>
<dbReference type="Proteomes" id="UP000294641">
    <property type="component" value="Unassembled WGS sequence"/>
</dbReference>
<accession>A0A8B4Q8D8</accession>
<dbReference type="AlphaFoldDB" id="A0A8B4Q8D8"/>
<evidence type="ECO:0000313" key="6">
    <source>
        <dbReference type="Proteomes" id="UP000294641"/>
    </source>
</evidence>
<dbReference type="GO" id="GO:0008270">
    <property type="term" value="F:zinc ion binding"/>
    <property type="evidence" value="ECO:0007669"/>
    <property type="project" value="UniProtKB-KW"/>
</dbReference>
<dbReference type="PROSITE" id="PS50966">
    <property type="entry name" value="ZF_SWIM"/>
    <property type="match status" value="1"/>
</dbReference>
<reference evidence="4 6" key="2">
    <citation type="submission" date="2019-03" db="EMBL/GenBank/DDBJ databases">
        <title>Genomic Encyclopedia of Type Strains, Phase IV (KMG-IV): sequencing the most valuable type-strain genomes for metagenomic binning, comparative biology and taxonomic classification.</title>
        <authorList>
            <person name="Goeker M."/>
        </authorList>
    </citation>
    <scope>NUCLEOTIDE SEQUENCE [LARGE SCALE GENOMIC DNA]</scope>
    <source>
        <strain evidence="4 6">DSM 20580</strain>
    </source>
</reference>
<feature type="domain" description="SWIM-type" evidence="2">
    <location>
        <begin position="70"/>
        <end position="104"/>
    </location>
</feature>
<dbReference type="EMBL" id="UGNP01000001">
    <property type="protein sequence ID" value="STX08715.1"/>
    <property type="molecule type" value="Genomic_DNA"/>
</dbReference>